<evidence type="ECO:0000256" key="1">
    <source>
        <dbReference type="SAM" id="MobiDB-lite"/>
    </source>
</evidence>
<organism evidence="2 3">
    <name type="scientific">Echria macrotheca</name>
    <dbReference type="NCBI Taxonomy" id="438768"/>
    <lineage>
        <taxon>Eukaryota</taxon>
        <taxon>Fungi</taxon>
        <taxon>Dikarya</taxon>
        <taxon>Ascomycota</taxon>
        <taxon>Pezizomycotina</taxon>
        <taxon>Sordariomycetes</taxon>
        <taxon>Sordariomycetidae</taxon>
        <taxon>Sordariales</taxon>
        <taxon>Schizotheciaceae</taxon>
        <taxon>Echria</taxon>
    </lineage>
</organism>
<gene>
    <name evidence="2" type="ORF">QBC47DRAFT_358125</name>
</gene>
<feature type="compositionally biased region" description="Basic and acidic residues" evidence="1">
    <location>
        <begin position="1"/>
        <end position="10"/>
    </location>
</feature>
<dbReference type="Proteomes" id="UP001239445">
    <property type="component" value="Unassembled WGS sequence"/>
</dbReference>
<feature type="region of interest" description="Disordered" evidence="1">
    <location>
        <begin position="1"/>
        <end position="66"/>
    </location>
</feature>
<protein>
    <submittedName>
        <fullName evidence="2">Uncharacterized protein</fullName>
    </submittedName>
</protein>
<keyword evidence="3" id="KW-1185">Reference proteome</keyword>
<evidence type="ECO:0000313" key="3">
    <source>
        <dbReference type="Proteomes" id="UP001239445"/>
    </source>
</evidence>
<name>A0AAJ0BJE8_9PEZI</name>
<proteinExistence type="predicted"/>
<sequence length="302" mass="33213">MLHPHMDGKQKLPAGRHARGSGTRGERVKVTPVVKPHGHMEHGGSEAPSPPYSDGTCPWPTPLGKKDLRPRSRPCFKCAHRRVGWSPESTLVRGRARLMGIIAVKGKCSTYASNALELSTHNWADDGTIYRSRPATMRSLARSRRLRWATEGNERGTQSKRWMVSGGILFDTATALLRLPNMLVFDDFRGGCGRDLGEQPRQSRTAIGLVRDAAVGNHVQLMEARRDGATRGRMETLKLTNVAFVPNSVRGALISQHANIGKTNTVRGTASRGEYNTKLRQQTRYAAKPAYPDEGPESDIGC</sequence>
<accession>A0AAJ0BJE8</accession>
<comment type="caution">
    <text evidence="2">The sequence shown here is derived from an EMBL/GenBank/DDBJ whole genome shotgun (WGS) entry which is preliminary data.</text>
</comment>
<dbReference type="EMBL" id="MU839829">
    <property type="protein sequence ID" value="KAK1758254.1"/>
    <property type="molecule type" value="Genomic_DNA"/>
</dbReference>
<reference evidence="2" key="1">
    <citation type="submission" date="2023-06" db="EMBL/GenBank/DDBJ databases">
        <title>Genome-scale phylogeny and comparative genomics of the fungal order Sordariales.</title>
        <authorList>
            <consortium name="Lawrence Berkeley National Laboratory"/>
            <person name="Hensen N."/>
            <person name="Bonometti L."/>
            <person name="Westerberg I."/>
            <person name="Brannstrom I.O."/>
            <person name="Guillou S."/>
            <person name="Cros-Aarteil S."/>
            <person name="Calhoun S."/>
            <person name="Haridas S."/>
            <person name="Kuo A."/>
            <person name="Mondo S."/>
            <person name="Pangilinan J."/>
            <person name="Riley R."/>
            <person name="Labutti K."/>
            <person name="Andreopoulos B."/>
            <person name="Lipzen A."/>
            <person name="Chen C."/>
            <person name="Yanf M."/>
            <person name="Daum C."/>
            <person name="Ng V."/>
            <person name="Clum A."/>
            <person name="Steindorff A."/>
            <person name="Ohm R."/>
            <person name="Martin F."/>
            <person name="Silar P."/>
            <person name="Natvig D."/>
            <person name="Lalanne C."/>
            <person name="Gautier V."/>
            <person name="Ament-Velasquez S.L."/>
            <person name="Kruys A."/>
            <person name="Hutchinson M.I."/>
            <person name="Powell A.J."/>
            <person name="Barry K."/>
            <person name="Miller A.N."/>
            <person name="Grigoriev I.V."/>
            <person name="Debuchy R."/>
            <person name="Gladieux P."/>
            <person name="Thoren M.H."/>
            <person name="Johannesson H."/>
        </authorList>
    </citation>
    <scope>NUCLEOTIDE SEQUENCE</scope>
    <source>
        <strain evidence="2">PSN4</strain>
    </source>
</reference>
<evidence type="ECO:0000313" key="2">
    <source>
        <dbReference type="EMBL" id="KAK1758254.1"/>
    </source>
</evidence>
<dbReference type="AlphaFoldDB" id="A0AAJ0BJE8"/>